<protein>
    <submittedName>
        <fullName evidence="2">Lipoprotein</fullName>
    </submittedName>
</protein>
<comment type="caution">
    <text evidence="2">The sequence shown here is derived from an EMBL/GenBank/DDBJ whole genome shotgun (WGS) entry which is preliminary data.</text>
</comment>
<dbReference type="Pfam" id="PF09694">
    <property type="entry name" value="Gcw_chp"/>
    <property type="match status" value="1"/>
</dbReference>
<dbReference type="PATRIC" id="fig|294.132.peg.2330"/>
<feature type="signal peptide" evidence="1">
    <location>
        <begin position="1"/>
        <end position="21"/>
    </location>
</feature>
<evidence type="ECO:0000313" key="2">
    <source>
        <dbReference type="EMBL" id="KJZ50920.1"/>
    </source>
</evidence>
<dbReference type="OrthoDB" id="9793561at2"/>
<evidence type="ECO:0000256" key="1">
    <source>
        <dbReference type="SAM" id="SignalP"/>
    </source>
</evidence>
<keyword evidence="1" id="KW-0732">Signal</keyword>
<sequence length="246" mass="27489">MHRPALTLFVACTFLPLAAHAITLNDDFQLMLKPAVVSDYRSRGLSLTLGDPAAQLDATLLHSSGAYAGVWTSNVDFGLNYKTRLEQDFYAGFYKQITDDVSLDVGYLKYTYARQSDFNQSEVYAIVKAYGFKFATYYSNDLQTYVGKDQDTLYTYLGYSYALPADTGLEVRYGRFDFKDDVFIAGDGATRGDYHEWEARLTHSSVGVDWALAYVDTDLSTHECTSYYGYGDVCTATVVVSASKTF</sequence>
<dbReference type="InterPro" id="IPR010239">
    <property type="entry name" value="CHP02001"/>
</dbReference>
<evidence type="ECO:0000313" key="3">
    <source>
        <dbReference type="Proteomes" id="UP000033588"/>
    </source>
</evidence>
<organism evidence="2 3">
    <name type="scientific">Pseudomonas fluorescens</name>
    <dbReference type="NCBI Taxonomy" id="294"/>
    <lineage>
        <taxon>Bacteria</taxon>
        <taxon>Pseudomonadati</taxon>
        <taxon>Pseudomonadota</taxon>
        <taxon>Gammaproteobacteria</taxon>
        <taxon>Pseudomonadales</taxon>
        <taxon>Pseudomonadaceae</taxon>
        <taxon>Pseudomonas</taxon>
    </lineage>
</organism>
<dbReference type="RefSeq" id="WP_046037361.1">
    <property type="nucleotide sequence ID" value="NZ_LACC01000002.1"/>
</dbReference>
<proteinExistence type="predicted"/>
<dbReference type="EMBL" id="LACC01000002">
    <property type="protein sequence ID" value="KJZ50920.1"/>
    <property type="molecule type" value="Genomic_DNA"/>
</dbReference>
<accession>A0A0F4U3W0</accession>
<gene>
    <name evidence="2" type="ORF">VC35_01695</name>
</gene>
<dbReference type="NCBIfam" id="TIGR02001">
    <property type="entry name" value="gcw_chp"/>
    <property type="match status" value="1"/>
</dbReference>
<feature type="chain" id="PRO_5002479752" evidence="1">
    <location>
        <begin position="22"/>
        <end position="246"/>
    </location>
</feature>
<keyword evidence="2" id="KW-0449">Lipoprotein</keyword>
<reference evidence="2 3" key="1">
    <citation type="submission" date="2015-03" db="EMBL/GenBank/DDBJ databases">
        <title>Comparative genomics of Pseudomonas insights into diversity of traits involved in vanlence and defense.</title>
        <authorList>
            <person name="Qin Y."/>
        </authorList>
    </citation>
    <scope>NUCLEOTIDE SEQUENCE [LARGE SCALE GENOMIC DNA]</scope>
    <source>
        <strain evidence="2 3">C8</strain>
    </source>
</reference>
<dbReference type="Proteomes" id="UP000033588">
    <property type="component" value="Unassembled WGS sequence"/>
</dbReference>
<dbReference type="AlphaFoldDB" id="A0A0F4U3W0"/>
<name>A0A0F4U3W0_PSEFL</name>